<feature type="region of interest" description="Disordered" evidence="1">
    <location>
        <begin position="16"/>
        <end position="38"/>
    </location>
</feature>
<accession>A0A5B7H334</accession>
<dbReference type="EMBL" id="VSRR010021620">
    <property type="protein sequence ID" value="MPC64085.1"/>
    <property type="molecule type" value="Genomic_DNA"/>
</dbReference>
<sequence>MRSFLAFNPSVRGKEEKKWRKNGITSTLPQPSPNQIPEYKMNNAAHQSYLRIQRARAWEPIKTRQTTYSRLSANQVRPTESRIHYVIFLTFLLVYI</sequence>
<reference evidence="2 3" key="1">
    <citation type="submission" date="2019-05" db="EMBL/GenBank/DDBJ databases">
        <title>Another draft genome of Portunus trituberculatus and its Hox gene families provides insights of decapod evolution.</title>
        <authorList>
            <person name="Jeong J.-H."/>
            <person name="Song I."/>
            <person name="Kim S."/>
            <person name="Choi T."/>
            <person name="Kim D."/>
            <person name="Ryu S."/>
            <person name="Kim W."/>
        </authorList>
    </citation>
    <scope>NUCLEOTIDE SEQUENCE [LARGE SCALE GENOMIC DNA]</scope>
    <source>
        <tissue evidence="2">Muscle</tissue>
    </source>
</reference>
<gene>
    <name evidence="2" type="ORF">E2C01_058195</name>
</gene>
<evidence type="ECO:0000313" key="2">
    <source>
        <dbReference type="EMBL" id="MPC64085.1"/>
    </source>
</evidence>
<protein>
    <submittedName>
        <fullName evidence="2">Uncharacterized protein</fullName>
    </submittedName>
</protein>
<keyword evidence="3" id="KW-1185">Reference proteome</keyword>
<proteinExistence type="predicted"/>
<evidence type="ECO:0000313" key="3">
    <source>
        <dbReference type="Proteomes" id="UP000324222"/>
    </source>
</evidence>
<comment type="caution">
    <text evidence="2">The sequence shown here is derived from an EMBL/GenBank/DDBJ whole genome shotgun (WGS) entry which is preliminary data.</text>
</comment>
<dbReference type="AlphaFoldDB" id="A0A5B7H334"/>
<organism evidence="2 3">
    <name type="scientific">Portunus trituberculatus</name>
    <name type="common">Swimming crab</name>
    <name type="synonym">Neptunus trituberculatus</name>
    <dbReference type="NCBI Taxonomy" id="210409"/>
    <lineage>
        <taxon>Eukaryota</taxon>
        <taxon>Metazoa</taxon>
        <taxon>Ecdysozoa</taxon>
        <taxon>Arthropoda</taxon>
        <taxon>Crustacea</taxon>
        <taxon>Multicrustacea</taxon>
        <taxon>Malacostraca</taxon>
        <taxon>Eumalacostraca</taxon>
        <taxon>Eucarida</taxon>
        <taxon>Decapoda</taxon>
        <taxon>Pleocyemata</taxon>
        <taxon>Brachyura</taxon>
        <taxon>Eubrachyura</taxon>
        <taxon>Portunoidea</taxon>
        <taxon>Portunidae</taxon>
        <taxon>Portuninae</taxon>
        <taxon>Portunus</taxon>
    </lineage>
</organism>
<evidence type="ECO:0000256" key="1">
    <source>
        <dbReference type="SAM" id="MobiDB-lite"/>
    </source>
</evidence>
<feature type="compositionally biased region" description="Polar residues" evidence="1">
    <location>
        <begin position="23"/>
        <end position="35"/>
    </location>
</feature>
<dbReference type="Proteomes" id="UP000324222">
    <property type="component" value="Unassembled WGS sequence"/>
</dbReference>
<name>A0A5B7H334_PORTR</name>